<dbReference type="PANTHER" id="PTHR42711:SF16">
    <property type="entry name" value="ABC TRANSPORTER ATP-BINDING PROTEIN"/>
    <property type="match status" value="1"/>
</dbReference>
<evidence type="ECO:0000259" key="4">
    <source>
        <dbReference type="PROSITE" id="PS50893"/>
    </source>
</evidence>
<accession>A0ABD6BM84</accession>
<dbReference type="SMART" id="SM00382">
    <property type="entry name" value="AAA"/>
    <property type="match status" value="1"/>
</dbReference>
<evidence type="ECO:0000313" key="6">
    <source>
        <dbReference type="Proteomes" id="UP001597139"/>
    </source>
</evidence>
<dbReference type="EMBL" id="JBHUCZ010000001">
    <property type="protein sequence ID" value="MFD1565960.1"/>
    <property type="molecule type" value="Genomic_DNA"/>
</dbReference>
<dbReference type="Proteomes" id="UP001597139">
    <property type="component" value="Unassembled WGS sequence"/>
</dbReference>
<dbReference type="RefSeq" id="WP_267645200.1">
    <property type="nucleotide sequence ID" value="NZ_JANHGR010000001.1"/>
</dbReference>
<feature type="domain" description="ABC transporter" evidence="4">
    <location>
        <begin position="4"/>
        <end position="234"/>
    </location>
</feature>
<evidence type="ECO:0000256" key="2">
    <source>
        <dbReference type="ARBA" id="ARBA00022741"/>
    </source>
</evidence>
<reference evidence="5 6" key="1">
    <citation type="journal article" date="2019" name="Int. J. Syst. Evol. Microbiol.">
        <title>The Global Catalogue of Microorganisms (GCM) 10K type strain sequencing project: providing services to taxonomists for standard genome sequencing and annotation.</title>
        <authorList>
            <consortium name="The Broad Institute Genomics Platform"/>
            <consortium name="The Broad Institute Genome Sequencing Center for Infectious Disease"/>
            <person name="Wu L."/>
            <person name="Ma J."/>
        </authorList>
    </citation>
    <scope>NUCLEOTIDE SEQUENCE [LARGE SCALE GENOMIC DNA]</scope>
    <source>
        <strain evidence="5 6">CGMCC 1.12859</strain>
    </source>
</reference>
<dbReference type="PROSITE" id="PS50893">
    <property type="entry name" value="ABC_TRANSPORTER_2"/>
    <property type="match status" value="1"/>
</dbReference>
<dbReference type="InterPro" id="IPR050763">
    <property type="entry name" value="ABC_transporter_ATP-binding"/>
</dbReference>
<dbReference type="AlphaFoldDB" id="A0ABD6BM84"/>
<dbReference type="InterPro" id="IPR027417">
    <property type="entry name" value="P-loop_NTPase"/>
</dbReference>
<dbReference type="InterPro" id="IPR003593">
    <property type="entry name" value="AAA+_ATPase"/>
</dbReference>
<name>A0ABD6BM84_9EURY</name>
<dbReference type="GO" id="GO:0005524">
    <property type="term" value="F:ATP binding"/>
    <property type="evidence" value="ECO:0007669"/>
    <property type="project" value="UniProtKB-KW"/>
</dbReference>
<keyword evidence="3 5" id="KW-0067">ATP-binding</keyword>
<keyword evidence="1" id="KW-0813">Transport</keyword>
<evidence type="ECO:0000256" key="3">
    <source>
        <dbReference type="ARBA" id="ARBA00022840"/>
    </source>
</evidence>
<proteinExistence type="predicted"/>
<dbReference type="Gene3D" id="3.40.50.300">
    <property type="entry name" value="P-loop containing nucleotide triphosphate hydrolases"/>
    <property type="match status" value="1"/>
</dbReference>
<organism evidence="5 6">
    <name type="scientific">Halolamina litorea</name>
    <dbReference type="NCBI Taxonomy" id="1515593"/>
    <lineage>
        <taxon>Archaea</taxon>
        <taxon>Methanobacteriati</taxon>
        <taxon>Methanobacteriota</taxon>
        <taxon>Stenosarchaea group</taxon>
        <taxon>Halobacteria</taxon>
        <taxon>Halobacteriales</taxon>
        <taxon>Haloferacaceae</taxon>
    </lineage>
</organism>
<dbReference type="CDD" id="cd03230">
    <property type="entry name" value="ABC_DR_subfamily_A"/>
    <property type="match status" value="1"/>
</dbReference>
<gene>
    <name evidence="5" type="ORF">ACFSAU_00490</name>
</gene>
<evidence type="ECO:0000256" key="1">
    <source>
        <dbReference type="ARBA" id="ARBA00022448"/>
    </source>
</evidence>
<dbReference type="InterPro" id="IPR003439">
    <property type="entry name" value="ABC_transporter-like_ATP-bd"/>
</dbReference>
<dbReference type="PANTHER" id="PTHR42711">
    <property type="entry name" value="ABC TRANSPORTER ATP-BINDING PROTEIN"/>
    <property type="match status" value="1"/>
</dbReference>
<evidence type="ECO:0000313" key="5">
    <source>
        <dbReference type="EMBL" id="MFD1565960.1"/>
    </source>
</evidence>
<protein>
    <submittedName>
        <fullName evidence="5">ABC transporter ATP-binding protein</fullName>
    </submittedName>
</protein>
<sequence length="245" mass="26520">MSVIRTEGLRKAYGEVAALDGLSLSVEAGELYGLLGPNGAGKTTTMSVLTGQTLADSGEAEVLGVDPETDPIGVRERVGILPEKESPPSFSTPREYFQFVGAVRGLPDDVVDERTQTWADRLSFAEKLDTLSTDLSRGQQQKTMIAGAFLHEPEVVFIDEPLANLDPIVQERVKRFLTNYREAGNTVVVSTHNVDVAAELCSRVGIVNAGELVAEETPAELDEGETLLDTFIEHVDADEEWSGDE</sequence>
<keyword evidence="2" id="KW-0547">Nucleotide-binding</keyword>
<comment type="caution">
    <text evidence="5">The sequence shown here is derived from an EMBL/GenBank/DDBJ whole genome shotgun (WGS) entry which is preliminary data.</text>
</comment>
<dbReference type="Pfam" id="PF00005">
    <property type="entry name" value="ABC_tran"/>
    <property type="match status" value="1"/>
</dbReference>
<keyword evidence="6" id="KW-1185">Reference proteome</keyword>
<dbReference type="SUPFAM" id="SSF52540">
    <property type="entry name" value="P-loop containing nucleoside triphosphate hydrolases"/>
    <property type="match status" value="1"/>
</dbReference>